<dbReference type="AlphaFoldDB" id="A0A916JJU1"/>
<reference evidence="2" key="1">
    <citation type="submission" date="2021-04" db="EMBL/GenBank/DDBJ databases">
        <authorList>
            <person name="Rodrigo-Torres L."/>
            <person name="Arahal R. D."/>
            <person name="Lucena T."/>
        </authorList>
    </citation>
    <scope>NUCLEOTIDE SEQUENCE</scope>
    <source>
        <strain evidence="2">AS29M-1</strain>
    </source>
</reference>
<name>A0A916JJU1_9FLAO</name>
<feature type="chain" id="PRO_5037079763" evidence="1">
    <location>
        <begin position="26"/>
        <end position="175"/>
    </location>
</feature>
<dbReference type="EMBL" id="OU015584">
    <property type="protein sequence ID" value="CAG5076661.1"/>
    <property type="molecule type" value="Genomic_DNA"/>
</dbReference>
<dbReference type="Proteomes" id="UP000683507">
    <property type="component" value="Chromosome"/>
</dbReference>
<organism evidence="2 3">
    <name type="scientific">Parvicella tangerina</name>
    <dbReference type="NCBI Taxonomy" id="2829795"/>
    <lineage>
        <taxon>Bacteria</taxon>
        <taxon>Pseudomonadati</taxon>
        <taxon>Bacteroidota</taxon>
        <taxon>Flavobacteriia</taxon>
        <taxon>Flavobacteriales</taxon>
        <taxon>Parvicellaceae</taxon>
        <taxon>Parvicella</taxon>
    </lineage>
</organism>
<feature type="signal peptide" evidence="1">
    <location>
        <begin position="1"/>
        <end position="25"/>
    </location>
</feature>
<evidence type="ECO:0000313" key="3">
    <source>
        <dbReference type="Proteomes" id="UP000683507"/>
    </source>
</evidence>
<proteinExistence type="predicted"/>
<evidence type="ECO:0000313" key="2">
    <source>
        <dbReference type="EMBL" id="CAG5076661.1"/>
    </source>
</evidence>
<accession>A0A916JJU1</accession>
<protein>
    <submittedName>
        <fullName evidence="2">Uncharacterized protein</fullName>
    </submittedName>
</protein>
<dbReference type="RefSeq" id="WP_258540406.1">
    <property type="nucleotide sequence ID" value="NZ_OU015584.1"/>
</dbReference>
<sequence>MKNNSLKYCLTLVFLLLLNSHYTQNEIDTAAFEARLLEQSKGAPKEDVEALKKKVKKIKIVVYKGMSTLIYSNPDGIKKSDFEDSQILKGGNKDKIIDLVYSDKVDYVQGICYYPRNAIILYNSFGIRIGYIEICFECSTMKSESDIPKLPQLNVEGYTELKSVFENYGILKNEK</sequence>
<keyword evidence="3" id="KW-1185">Reference proteome</keyword>
<keyword evidence="1" id="KW-0732">Signal</keyword>
<dbReference type="KEGG" id="ptan:CRYO30217_00166"/>
<evidence type="ECO:0000256" key="1">
    <source>
        <dbReference type="SAM" id="SignalP"/>
    </source>
</evidence>
<gene>
    <name evidence="2" type="ORF">CRYO30217_00166</name>
</gene>